<dbReference type="InterPro" id="IPR055411">
    <property type="entry name" value="LRR_FXL15/At3g58940/PEG3-like"/>
</dbReference>
<evidence type="ECO:0000313" key="3">
    <source>
        <dbReference type="EMBL" id="CAL5032148.1"/>
    </source>
</evidence>
<dbReference type="InterPro" id="IPR001810">
    <property type="entry name" value="F-box_dom"/>
</dbReference>
<dbReference type="InterPro" id="IPR053781">
    <property type="entry name" value="F-box_AtFBL13-like"/>
</dbReference>
<dbReference type="SUPFAM" id="SSF81383">
    <property type="entry name" value="F-box domain"/>
    <property type="match status" value="1"/>
</dbReference>
<evidence type="ECO:0000259" key="2">
    <source>
        <dbReference type="Pfam" id="PF24758"/>
    </source>
</evidence>
<reference evidence="4" key="1">
    <citation type="submission" date="2024-06" db="EMBL/GenBank/DDBJ databases">
        <authorList>
            <person name="Ryan C."/>
        </authorList>
    </citation>
    <scope>NUCLEOTIDE SEQUENCE [LARGE SCALE GENOMIC DNA]</scope>
</reference>
<dbReference type="CDD" id="cd22160">
    <property type="entry name" value="F-box_AtFBL13-like"/>
    <property type="match status" value="1"/>
</dbReference>
<protein>
    <recommendedName>
        <fullName evidence="5">FBD domain-containing protein</fullName>
    </recommendedName>
</protein>
<dbReference type="EMBL" id="OZ075141">
    <property type="protein sequence ID" value="CAL5032148.1"/>
    <property type="molecule type" value="Genomic_DNA"/>
</dbReference>
<keyword evidence="4" id="KW-1185">Reference proteome</keyword>
<reference evidence="3 4" key="2">
    <citation type="submission" date="2024-10" db="EMBL/GenBank/DDBJ databases">
        <authorList>
            <person name="Ryan C."/>
        </authorList>
    </citation>
    <scope>NUCLEOTIDE SEQUENCE [LARGE SCALE GENOMIC DNA]</scope>
</reference>
<dbReference type="Proteomes" id="UP001497457">
    <property type="component" value="Chromosome 31b"/>
</dbReference>
<organism evidence="3 4">
    <name type="scientific">Urochloa decumbens</name>
    <dbReference type="NCBI Taxonomy" id="240449"/>
    <lineage>
        <taxon>Eukaryota</taxon>
        <taxon>Viridiplantae</taxon>
        <taxon>Streptophyta</taxon>
        <taxon>Embryophyta</taxon>
        <taxon>Tracheophyta</taxon>
        <taxon>Spermatophyta</taxon>
        <taxon>Magnoliopsida</taxon>
        <taxon>Liliopsida</taxon>
        <taxon>Poales</taxon>
        <taxon>Poaceae</taxon>
        <taxon>PACMAD clade</taxon>
        <taxon>Panicoideae</taxon>
        <taxon>Panicodae</taxon>
        <taxon>Paniceae</taxon>
        <taxon>Melinidinae</taxon>
        <taxon>Urochloa</taxon>
    </lineage>
</organism>
<feature type="domain" description="F-box" evidence="1">
    <location>
        <begin position="18"/>
        <end position="58"/>
    </location>
</feature>
<dbReference type="AlphaFoldDB" id="A0ABC9D6X0"/>
<evidence type="ECO:0008006" key="5">
    <source>
        <dbReference type="Google" id="ProtNLM"/>
    </source>
</evidence>
<dbReference type="InterPro" id="IPR036047">
    <property type="entry name" value="F-box-like_dom_sf"/>
</dbReference>
<evidence type="ECO:0000259" key="1">
    <source>
        <dbReference type="Pfam" id="PF00646"/>
    </source>
</evidence>
<evidence type="ECO:0000313" key="4">
    <source>
        <dbReference type="Proteomes" id="UP001497457"/>
    </source>
</evidence>
<dbReference type="Pfam" id="PF00646">
    <property type="entry name" value="F-box"/>
    <property type="match status" value="1"/>
</dbReference>
<feature type="domain" description="F-box/LRR-repeat protein 15/At3g58940/PEG3-like LRR" evidence="2">
    <location>
        <begin position="104"/>
        <end position="339"/>
    </location>
</feature>
<gene>
    <name evidence="3" type="ORF">URODEC1_LOCUS82113</name>
</gene>
<proteinExistence type="predicted"/>
<sequence length="462" mass="52286">MGVVTRAKKRRLEEVDRISCLPDGVLGDIVTLLPTKDGARTQILSSRWRHIWRSAPLNVHLQDESWQEGTRLADVSRVLAAHPGPGRRFSLHIDDEKGYADASLDGWLRSPALHNLQELEIHFHENLLLWGTQSRRLPASAFRFSPTLRAASFEACVFPEIGRSNNWSILKQLTLCSVTISEGSLHALLATGCPVLQSLLLLDNNFCPRYRISSPSLRSIGVRSKFGYEGGDETDDDDDPVLLQLVIEDAPCLERLLLFKSVDIDISVISAPRLAILGELQGHRRMIQFGNTSLQGPSTVNGGLMAVVPSVRVLALDYVTPCTVINLIKCFPHLETLHVEITIYGEEYASYDEYWKLTGTLDIRLRKIVVLKYRHDYKKYIDFAKFFVMNASVLESMTLELEDGKVGNNAWIRRQHSRLKIEERASRGARFDFVSCVESSRDLLPEKQVHDLSIHDPFQRIY</sequence>
<dbReference type="InterPro" id="IPR055302">
    <property type="entry name" value="F-box_dom-containing"/>
</dbReference>
<dbReference type="Pfam" id="PF24758">
    <property type="entry name" value="LRR_At5g56370"/>
    <property type="match status" value="1"/>
</dbReference>
<name>A0ABC9D6X0_9POAL</name>
<accession>A0ABC9D6X0</accession>
<dbReference type="PANTHER" id="PTHR32141">
    <property type="match status" value="1"/>
</dbReference>
<dbReference type="PANTHER" id="PTHR32141:SF39">
    <property type="entry name" value="F-BOX DOMAIN-CONTAINING PROTEIN"/>
    <property type="match status" value="1"/>
</dbReference>